<proteinExistence type="predicted"/>
<name>A0A0F4YN24_RASE3</name>
<feature type="non-terminal residue" evidence="1">
    <location>
        <position position="1"/>
    </location>
</feature>
<protein>
    <submittedName>
        <fullName evidence="1">Uncharacterized protein</fullName>
    </submittedName>
</protein>
<organism evidence="1 2">
    <name type="scientific">Rasamsonia emersonii (strain ATCC 16479 / CBS 393.64 / IMI 116815)</name>
    <dbReference type="NCBI Taxonomy" id="1408163"/>
    <lineage>
        <taxon>Eukaryota</taxon>
        <taxon>Fungi</taxon>
        <taxon>Dikarya</taxon>
        <taxon>Ascomycota</taxon>
        <taxon>Pezizomycotina</taxon>
        <taxon>Eurotiomycetes</taxon>
        <taxon>Eurotiomycetidae</taxon>
        <taxon>Eurotiales</taxon>
        <taxon>Trichocomaceae</taxon>
        <taxon>Rasamsonia</taxon>
    </lineage>
</organism>
<dbReference type="Proteomes" id="UP000053958">
    <property type="component" value="Unassembled WGS sequence"/>
</dbReference>
<dbReference type="RefSeq" id="XP_013325665.1">
    <property type="nucleotide sequence ID" value="XM_013470211.1"/>
</dbReference>
<dbReference type="GeneID" id="25319265"/>
<comment type="caution">
    <text evidence="1">The sequence shown here is derived from an EMBL/GenBank/DDBJ whole genome shotgun (WGS) entry which is preliminary data.</text>
</comment>
<reference evidence="1 2" key="1">
    <citation type="submission" date="2015-04" db="EMBL/GenBank/DDBJ databases">
        <authorList>
            <person name="Heijne W.H."/>
            <person name="Fedorova N.D."/>
            <person name="Nierman W.C."/>
            <person name="Vollebregt A.W."/>
            <person name="Zhao Z."/>
            <person name="Wu L."/>
            <person name="Kumar M."/>
            <person name="Stam H."/>
            <person name="van den Berg M.A."/>
            <person name="Pel H.J."/>
        </authorList>
    </citation>
    <scope>NUCLEOTIDE SEQUENCE [LARGE SCALE GENOMIC DNA]</scope>
    <source>
        <strain evidence="1 2">CBS 393.64</strain>
    </source>
</reference>
<dbReference type="AlphaFoldDB" id="A0A0F4YN24"/>
<gene>
    <name evidence="1" type="ORF">T310_6988</name>
</gene>
<evidence type="ECO:0000313" key="1">
    <source>
        <dbReference type="EMBL" id="KKA19053.1"/>
    </source>
</evidence>
<keyword evidence="2" id="KW-1185">Reference proteome</keyword>
<dbReference type="EMBL" id="LASV01000387">
    <property type="protein sequence ID" value="KKA19053.1"/>
    <property type="molecule type" value="Genomic_DNA"/>
</dbReference>
<sequence>LPDQWSYLYTKYSSLFVILPFTQQLAVSQRKQCATTPFLYKEVMLSRTRLYLKIKYIIGMFMSKCWPYINSPAKHPLIVSRESRLVGKPNNV</sequence>
<evidence type="ECO:0000313" key="2">
    <source>
        <dbReference type="Proteomes" id="UP000053958"/>
    </source>
</evidence>
<accession>A0A0F4YN24</accession>